<dbReference type="InterPro" id="IPR027396">
    <property type="entry name" value="DsrEFH-like"/>
</dbReference>
<dbReference type="SUPFAM" id="SSF75169">
    <property type="entry name" value="DsrEFH-like"/>
    <property type="match status" value="1"/>
</dbReference>
<dbReference type="InterPro" id="IPR003787">
    <property type="entry name" value="Sulphur_relay_DsrE/F-like"/>
</dbReference>
<dbReference type="Proteomes" id="UP000181976">
    <property type="component" value="Unassembled WGS sequence"/>
</dbReference>
<dbReference type="AlphaFoldDB" id="A0A1I2A0M1"/>
<dbReference type="RefSeq" id="WP_010527203.1">
    <property type="nucleotide sequence ID" value="NZ_AFSL01000035.1"/>
</dbReference>
<proteinExistence type="predicted"/>
<gene>
    <name evidence="1" type="ORF">SAMN05444380_11071</name>
</gene>
<dbReference type="InParanoid" id="A0A1I2A0M1"/>
<evidence type="ECO:0000313" key="2">
    <source>
        <dbReference type="Proteomes" id="UP000181976"/>
    </source>
</evidence>
<dbReference type="Gene3D" id="3.40.1260.10">
    <property type="entry name" value="DsrEFH-like"/>
    <property type="match status" value="1"/>
</dbReference>
<organism evidence="1 2">
    <name type="scientific">Thermophagus xiamenensis</name>
    <dbReference type="NCBI Taxonomy" id="385682"/>
    <lineage>
        <taxon>Bacteria</taxon>
        <taxon>Pseudomonadati</taxon>
        <taxon>Bacteroidota</taxon>
        <taxon>Bacteroidia</taxon>
        <taxon>Marinilabiliales</taxon>
        <taxon>Marinilabiliaceae</taxon>
        <taxon>Thermophagus</taxon>
    </lineage>
</organism>
<accession>A0A1I2A0M1</accession>
<evidence type="ECO:0000313" key="1">
    <source>
        <dbReference type="EMBL" id="SFE37158.1"/>
    </source>
</evidence>
<name>A0A1I2A0M1_9BACT</name>
<keyword evidence="2" id="KW-1185">Reference proteome</keyword>
<protein>
    <submittedName>
        <fullName evidence="1">Uncharacterized protein</fullName>
    </submittedName>
</protein>
<reference evidence="1 2" key="1">
    <citation type="submission" date="2016-10" db="EMBL/GenBank/DDBJ databases">
        <authorList>
            <person name="de Groot N.N."/>
        </authorList>
    </citation>
    <scope>NUCLEOTIDE SEQUENCE [LARGE SCALE GENOMIC DNA]</scope>
    <source>
        <strain evidence="1 2">DSM 19012</strain>
    </source>
</reference>
<dbReference type="EMBL" id="FONA01000010">
    <property type="protein sequence ID" value="SFE37158.1"/>
    <property type="molecule type" value="Genomic_DNA"/>
</dbReference>
<dbReference type="Pfam" id="PF02635">
    <property type="entry name" value="DsrE"/>
    <property type="match status" value="1"/>
</dbReference>
<dbReference type="OrthoDB" id="9805634at2"/>
<sequence length="114" mass="12808">MENREKLVVLWTSADKEVAEKVVLMYCQGAKMKNWFQEVVLVVWGPSTKLLASDSTLQDKIKGLKEIGIRVQACSVCAGDYGVVDELEKLGLEVIPMGEPLTNYLKDDWKVLSF</sequence>
<dbReference type="eggNOG" id="COG3370">
    <property type="taxonomic scope" value="Bacteria"/>
</dbReference>